<dbReference type="InterPro" id="IPR050131">
    <property type="entry name" value="Peptidase_S8_subtilisin-like"/>
</dbReference>
<dbReference type="PROSITE" id="PS51892">
    <property type="entry name" value="SUBTILASE"/>
    <property type="match status" value="1"/>
</dbReference>
<dbReference type="PROSITE" id="PS00136">
    <property type="entry name" value="SUBTILASE_ASP"/>
    <property type="match status" value="1"/>
</dbReference>
<evidence type="ECO:0000256" key="3">
    <source>
        <dbReference type="ARBA" id="ARBA00022801"/>
    </source>
</evidence>
<dbReference type="Pfam" id="PF00082">
    <property type="entry name" value="Peptidase_S8"/>
    <property type="match status" value="1"/>
</dbReference>
<keyword evidence="9" id="KW-1185">Reference proteome</keyword>
<name>A0ABP6P609_9ACTN</name>
<evidence type="ECO:0000256" key="6">
    <source>
        <dbReference type="RuleBase" id="RU003355"/>
    </source>
</evidence>
<proteinExistence type="inferred from homology"/>
<dbReference type="Gene3D" id="3.40.50.200">
    <property type="entry name" value="Peptidase S8/S53 domain"/>
    <property type="match status" value="1"/>
</dbReference>
<dbReference type="PRINTS" id="PR00723">
    <property type="entry name" value="SUBTILISIN"/>
</dbReference>
<dbReference type="InterPro" id="IPR036852">
    <property type="entry name" value="Peptidase_S8/S53_dom_sf"/>
</dbReference>
<sequence>MIDPRFSADSGLLPDSAVAAISLPETTGRQIVVFARDEDDGQVDWGRAGISSVADTRDFASGGLPPEAMQESQATMFANLGIAVVAADPSQVAMLQAADAPGRRILSVSPELVHHVLQDVLEYTRAYRDGVDDLAERVLHAHDHDGAAMAAPAAAPLFQDTAQATWGIQATKADSSPLSGKGIGVAVLDTGFDLTHPDFAGRTMTAQSFVPGEQAQDGHGHGTHCIGTSCGPRTPSTGPRYGIAYEADIFVGKVLSNSGSGTDGGILAGIDWAVSNGCPVISMSLGANVMKAHPPYSAAGARALEKGSLIIAAAGNNADRRTGNVGFVGAPANSPEIMAVGALEQRLEMAYFSARSLPARGGQVDIAGPGFQVLSSWPLPTRYKAISGTSMATPHVAGVAALWAQATGRRGLELWATLMQESQRLLQPSVDVGSGLCLAPQDAPPQQ</sequence>
<keyword evidence="3 5" id="KW-0378">Hydrolase</keyword>
<organism evidence="8 9">
    <name type="scientific">Blastococcus jejuensis</name>
    <dbReference type="NCBI Taxonomy" id="351224"/>
    <lineage>
        <taxon>Bacteria</taxon>
        <taxon>Bacillati</taxon>
        <taxon>Actinomycetota</taxon>
        <taxon>Actinomycetes</taxon>
        <taxon>Geodermatophilales</taxon>
        <taxon>Geodermatophilaceae</taxon>
        <taxon>Blastococcus</taxon>
    </lineage>
</organism>
<dbReference type="PROSITE" id="PS00138">
    <property type="entry name" value="SUBTILASE_SER"/>
    <property type="match status" value="1"/>
</dbReference>
<protein>
    <recommendedName>
        <fullName evidence="7">Peptidase S8/S53 domain-containing protein</fullName>
    </recommendedName>
</protein>
<reference evidence="9" key="1">
    <citation type="journal article" date="2019" name="Int. J. Syst. Evol. Microbiol.">
        <title>The Global Catalogue of Microorganisms (GCM) 10K type strain sequencing project: providing services to taxonomists for standard genome sequencing and annotation.</title>
        <authorList>
            <consortium name="The Broad Institute Genomics Platform"/>
            <consortium name="The Broad Institute Genome Sequencing Center for Infectious Disease"/>
            <person name="Wu L."/>
            <person name="Ma J."/>
        </authorList>
    </citation>
    <scope>NUCLEOTIDE SEQUENCE [LARGE SCALE GENOMIC DNA]</scope>
    <source>
        <strain evidence="9">JCM 15614</strain>
    </source>
</reference>
<comment type="caution">
    <text evidence="8">The sequence shown here is derived from an EMBL/GenBank/DDBJ whole genome shotgun (WGS) entry which is preliminary data.</text>
</comment>
<evidence type="ECO:0000313" key="9">
    <source>
        <dbReference type="Proteomes" id="UP001499924"/>
    </source>
</evidence>
<comment type="similarity">
    <text evidence="1 5 6">Belongs to the peptidase S8 family.</text>
</comment>
<accession>A0ABP6P609</accession>
<dbReference type="InterPro" id="IPR000209">
    <property type="entry name" value="Peptidase_S8/S53_dom"/>
</dbReference>
<dbReference type="PANTHER" id="PTHR43806">
    <property type="entry name" value="PEPTIDASE S8"/>
    <property type="match status" value="1"/>
</dbReference>
<feature type="active site" description="Charge relay system" evidence="5">
    <location>
        <position position="390"/>
    </location>
</feature>
<evidence type="ECO:0000256" key="5">
    <source>
        <dbReference type="PROSITE-ProRule" id="PRU01240"/>
    </source>
</evidence>
<evidence type="ECO:0000256" key="4">
    <source>
        <dbReference type="ARBA" id="ARBA00022825"/>
    </source>
</evidence>
<gene>
    <name evidence="8" type="ORF">GCM10010531_22000</name>
</gene>
<dbReference type="InterPro" id="IPR023827">
    <property type="entry name" value="Peptidase_S8_Asp-AS"/>
</dbReference>
<dbReference type="InterPro" id="IPR015500">
    <property type="entry name" value="Peptidase_S8_subtilisin-rel"/>
</dbReference>
<feature type="active site" description="Charge relay system" evidence="5">
    <location>
        <position position="221"/>
    </location>
</feature>
<feature type="active site" description="Charge relay system" evidence="5">
    <location>
        <position position="189"/>
    </location>
</feature>
<keyword evidence="4 5" id="KW-0720">Serine protease</keyword>
<evidence type="ECO:0000259" key="7">
    <source>
        <dbReference type="Pfam" id="PF00082"/>
    </source>
</evidence>
<feature type="domain" description="Peptidase S8/S53" evidence="7">
    <location>
        <begin position="180"/>
        <end position="409"/>
    </location>
</feature>
<dbReference type="InterPro" id="IPR023828">
    <property type="entry name" value="Peptidase_S8_Ser-AS"/>
</dbReference>
<keyword evidence="2 5" id="KW-0645">Protease</keyword>
<dbReference type="RefSeq" id="WP_344688896.1">
    <property type="nucleotide sequence ID" value="NZ_BAAAVV010000004.1"/>
</dbReference>
<dbReference type="PANTHER" id="PTHR43806:SF11">
    <property type="entry name" value="CEREVISIN-RELATED"/>
    <property type="match status" value="1"/>
</dbReference>
<dbReference type="SUPFAM" id="SSF52743">
    <property type="entry name" value="Subtilisin-like"/>
    <property type="match status" value="1"/>
</dbReference>
<dbReference type="EMBL" id="BAAAVV010000004">
    <property type="protein sequence ID" value="GAA3168682.1"/>
    <property type="molecule type" value="Genomic_DNA"/>
</dbReference>
<evidence type="ECO:0000313" key="8">
    <source>
        <dbReference type="EMBL" id="GAA3168682.1"/>
    </source>
</evidence>
<evidence type="ECO:0000256" key="1">
    <source>
        <dbReference type="ARBA" id="ARBA00011073"/>
    </source>
</evidence>
<evidence type="ECO:0000256" key="2">
    <source>
        <dbReference type="ARBA" id="ARBA00022670"/>
    </source>
</evidence>
<dbReference type="Proteomes" id="UP001499924">
    <property type="component" value="Unassembled WGS sequence"/>
</dbReference>